<dbReference type="RefSeq" id="WP_134849780.1">
    <property type="nucleotide sequence ID" value="NZ_CP197400.1"/>
</dbReference>
<comment type="caution">
    <text evidence="4">The sequence shown here is derived from an EMBL/GenBank/DDBJ whole genome shotgun (WGS) entry which is preliminary data.</text>
</comment>
<evidence type="ECO:0000256" key="3">
    <source>
        <dbReference type="ARBA" id="ARBA00023002"/>
    </source>
</evidence>
<dbReference type="EMBL" id="SPNC01000228">
    <property type="protein sequence ID" value="TFH93985.1"/>
    <property type="molecule type" value="Genomic_DNA"/>
</dbReference>
<accession>A0A4Y8WMG6</accession>
<reference evidence="4 5" key="1">
    <citation type="submission" date="2019-03" db="EMBL/GenBank/DDBJ databases">
        <title>Porphyromonas levii Isolated from the Uterus of Dairy Cows.</title>
        <authorList>
            <person name="Francis A.M."/>
        </authorList>
    </citation>
    <scope>NUCLEOTIDE SEQUENCE [LARGE SCALE GENOMIC DNA]</scope>
    <source>
        <strain evidence="4 5">AF5678</strain>
    </source>
</reference>
<dbReference type="AlphaFoldDB" id="A0A4Y8WMG6"/>
<sequence length="316" mass="33669">MRNNPITQLLGIEYPIIQGGMAWTSGHKLAAAVSNEGGLGILGAGTMYPDQLREEIRNTRKLTDNPFGVNLPLNYPNIDEHMGIIVEENVRVVITSAGNPATWTAHLKEHGIKVLHVVSSSKFARKAESCGVDAVIAEGFEAGGHNGREETTTMCLIPAVRSAISIPLVAAGGIASGSSVIAALALGADGVQIGTAFALTEESTCHQNFKEHCIGLSEGETRLMLKKLIPTRLAKGGFTTQVAEAESIGATKEELTALLGRGRSKKGMYEGDLEEGELEIGQIASTIDKILPVREVMNDILREAKEVLRNLGRLPI</sequence>
<keyword evidence="2" id="KW-0288">FMN</keyword>
<dbReference type="GO" id="GO:0018580">
    <property type="term" value="F:nitronate monooxygenase activity"/>
    <property type="evidence" value="ECO:0007669"/>
    <property type="project" value="InterPro"/>
</dbReference>
<evidence type="ECO:0000313" key="4">
    <source>
        <dbReference type="EMBL" id="TFH93985.1"/>
    </source>
</evidence>
<keyword evidence="3" id="KW-0560">Oxidoreductase</keyword>
<keyword evidence="5" id="KW-1185">Reference proteome</keyword>
<evidence type="ECO:0000256" key="2">
    <source>
        <dbReference type="ARBA" id="ARBA00022643"/>
    </source>
</evidence>
<name>A0A4Y8WMG6_9PORP</name>
<dbReference type="Proteomes" id="UP000297225">
    <property type="component" value="Unassembled WGS sequence"/>
</dbReference>
<dbReference type="InterPro" id="IPR004136">
    <property type="entry name" value="NMO"/>
</dbReference>
<evidence type="ECO:0000313" key="5">
    <source>
        <dbReference type="Proteomes" id="UP000297225"/>
    </source>
</evidence>
<keyword evidence="1" id="KW-0285">Flavoprotein</keyword>
<organism evidence="4 5">
    <name type="scientific">Porphyromonas levii</name>
    <dbReference type="NCBI Taxonomy" id="28114"/>
    <lineage>
        <taxon>Bacteria</taxon>
        <taxon>Pseudomonadati</taxon>
        <taxon>Bacteroidota</taxon>
        <taxon>Bacteroidia</taxon>
        <taxon>Bacteroidales</taxon>
        <taxon>Porphyromonadaceae</taxon>
        <taxon>Porphyromonas</taxon>
    </lineage>
</organism>
<proteinExistence type="predicted"/>
<protein>
    <submittedName>
        <fullName evidence="4">Nitronate monooxygenase</fullName>
    </submittedName>
</protein>
<keyword evidence="4" id="KW-0503">Monooxygenase</keyword>
<dbReference type="InterPro" id="IPR013785">
    <property type="entry name" value="Aldolase_TIM"/>
</dbReference>
<dbReference type="PANTHER" id="PTHR32332">
    <property type="entry name" value="2-NITROPROPANE DIOXYGENASE"/>
    <property type="match status" value="1"/>
</dbReference>
<gene>
    <name evidence="4" type="ORF">E4P47_09435</name>
</gene>
<dbReference type="PANTHER" id="PTHR32332:SF20">
    <property type="entry name" value="2-NITROPROPANE DIOXYGENASE-LIKE PROTEIN"/>
    <property type="match status" value="1"/>
</dbReference>
<dbReference type="SUPFAM" id="SSF51412">
    <property type="entry name" value="Inosine monophosphate dehydrogenase (IMPDH)"/>
    <property type="match status" value="1"/>
</dbReference>
<dbReference type="Gene3D" id="3.20.20.70">
    <property type="entry name" value="Aldolase class I"/>
    <property type="match status" value="1"/>
</dbReference>
<dbReference type="CDD" id="cd04730">
    <property type="entry name" value="NPD_like"/>
    <property type="match status" value="1"/>
</dbReference>
<evidence type="ECO:0000256" key="1">
    <source>
        <dbReference type="ARBA" id="ARBA00022630"/>
    </source>
</evidence>
<dbReference type="OrthoDB" id="9778912at2"/>
<dbReference type="Pfam" id="PF03060">
    <property type="entry name" value="NMO"/>
    <property type="match status" value="2"/>
</dbReference>
<dbReference type="STRING" id="1122973.GCA_000379925_01131"/>